<comment type="caution">
    <text evidence="1">The sequence shown here is derived from an EMBL/GenBank/DDBJ whole genome shotgun (WGS) entry which is preliminary data.</text>
</comment>
<gene>
    <name evidence="1" type="ORF">GW15_0215545</name>
</gene>
<dbReference type="HOGENOM" id="CLU_2884839_0_0_6"/>
<evidence type="ECO:0000313" key="1">
    <source>
        <dbReference type="EMBL" id="KGE51346.1"/>
    </source>
</evidence>
<dbReference type="Proteomes" id="UP000028012">
    <property type="component" value="Unassembled WGS sequence"/>
</dbReference>
<reference evidence="1 2" key="1">
    <citation type="submission" date="2014-09" db="EMBL/GenBank/DDBJ databases">
        <title>A draft genome sequence for Xanthomonas axonopodis pv. vasculorum NCPPB 900.</title>
        <authorList>
            <person name="Harrison J."/>
            <person name="Studholme D.J."/>
        </authorList>
    </citation>
    <scope>NUCLEOTIDE SEQUENCE [LARGE SCALE GENOMIC DNA]</scope>
    <source>
        <strain evidence="1 2">NCPPB 900</strain>
    </source>
</reference>
<dbReference type="RefSeq" id="WP_042823578.1">
    <property type="nucleotide sequence ID" value="NZ_CP053649.1"/>
</dbReference>
<protein>
    <submittedName>
        <fullName evidence="1">Uncharacterized protein</fullName>
    </submittedName>
</protein>
<name>A0A098PXA2_9XANT</name>
<accession>A0A098PXA2</accession>
<dbReference type="GeneID" id="58001315"/>
<dbReference type="EMBL" id="JPHD02000107">
    <property type="protein sequence ID" value="KGE51346.1"/>
    <property type="molecule type" value="Genomic_DNA"/>
</dbReference>
<evidence type="ECO:0000313" key="2">
    <source>
        <dbReference type="Proteomes" id="UP000028012"/>
    </source>
</evidence>
<proteinExistence type="predicted"/>
<sequence>MIQTTSPVLCLRSAFLLALAAVAGTAPIAHASAVIAVAGVRTSPAAPVSTGFSSPYKDAGCTH</sequence>
<organism evidence="1 2">
    <name type="scientific">Xanthomonas axonopodis pv. vasculorum</name>
    <dbReference type="NCBI Taxonomy" id="325777"/>
    <lineage>
        <taxon>Bacteria</taxon>
        <taxon>Pseudomonadati</taxon>
        <taxon>Pseudomonadota</taxon>
        <taxon>Gammaproteobacteria</taxon>
        <taxon>Lysobacterales</taxon>
        <taxon>Lysobacteraceae</taxon>
        <taxon>Xanthomonas</taxon>
    </lineage>
</organism>
<dbReference type="AlphaFoldDB" id="A0A098PXA2"/>